<name>A0A0D1WX59_9EURO</name>
<dbReference type="EMBL" id="KN846953">
    <property type="protein sequence ID" value="KIV79761.1"/>
    <property type="molecule type" value="Genomic_DNA"/>
</dbReference>
<evidence type="ECO:0000313" key="1">
    <source>
        <dbReference type="EMBL" id="KIV79761.1"/>
    </source>
</evidence>
<organism evidence="1 2">
    <name type="scientific">Exophiala sideris</name>
    <dbReference type="NCBI Taxonomy" id="1016849"/>
    <lineage>
        <taxon>Eukaryota</taxon>
        <taxon>Fungi</taxon>
        <taxon>Dikarya</taxon>
        <taxon>Ascomycota</taxon>
        <taxon>Pezizomycotina</taxon>
        <taxon>Eurotiomycetes</taxon>
        <taxon>Chaetothyriomycetidae</taxon>
        <taxon>Chaetothyriales</taxon>
        <taxon>Herpotrichiellaceae</taxon>
        <taxon>Exophiala</taxon>
    </lineage>
</organism>
<dbReference type="Proteomes" id="UP000053599">
    <property type="component" value="Unassembled WGS sequence"/>
</dbReference>
<gene>
    <name evidence="1" type="ORF">PV11_07306</name>
</gene>
<proteinExistence type="predicted"/>
<dbReference type="HOGENOM" id="CLU_2469089_0_0_1"/>
<protein>
    <submittedName>
        <fullName evidence="1">Uncharacterized protein</fullName>
    </submittedName>
</protein>
<reference evidence="1 2" key="1">
    <citation type="submission" date="2015-01" db="EMBL/GenBank/DDBJ databases">
        <title>The Genome Sequence of Exophiala sideris CBS121828.</title>
        <authorList>
            <consortium name="The Broad Institute Genomics Platform"/>
            <person name="Cuomo C."/>
            <person name="de Hoog S."/>
            <person name="Gorbushina A."/>
            <person name="Stielow B."/>
            <person name="Teixiera M."/>
            <person name="Abouelleil A."/>
            <person name="Chapman S.B."/>
            <person name="Priest M."/>
            <person name="Young S.K."/>
            <person name="Wortman J."/>
            <person name="Nusbaum C."/>
            <person name="Birren B."/>
        </authorList>
    </citation>
    <scope>NUCLEOTIDE SEQUENCE [LARGE SCALE GENOMIC DNA]</scope>
    <source>
        <strain evidence="1 2">CBS 121828</strain>
    </source>
</reference>
<evidence type="ECO:0000313" key="2">
    <source>
        <dbReference type="Proteomes" id="UP000053599"/>
    </source>
</evidence>
<accession>A0A0D1WX59</accession>
<dbReference type="AlphaFoldDB" id="A0A0D1WX59"/>
<sequence>MVSKRETVTNSPGDCGEGAVEGSIVVVNILPPGARAMNARRGQGNDIQQGRCADPRDNGVTWSCPGKIETQFQGFLWFSMLVIAQIQL</sequence>